<evidence type="ECO:0000313" key="2">
    <source>
        <dbReference type="EMBL" id="MCK8678859.1"/>
    </source>
</evidence>
<reference evidence="2 3" key="1">
    <citation type="submission" date="2022-04" db="EMBL/GenBank/DDBJ databases">
        <title>Streptomyces sp. nov. LCR6-01 isolated from Lichen of Dirinaria sp.</title>
        <authorList>
            <person name="Kanchanasin P."/>
            <person name="Tanasupawat S."/>
            <person name="Phongsopitanun W."/>
        </authorList>
    </citation>
    <scope>NUCLEOTIDE SEQUENCE [LARGE SCALE GENOMIC DNA]</scope>
    <source>
        <strain evidence="2 3">LCR6-01</strain>
    </source>
</reference>
<comment type="caution">
    <text evidence="2">The sequence shown here is derived from an EMBL/GenBank/DDBJ whole genome shotgun (WGS) entry which is preliminary data.</text>
</comment>
<name>A0ABT0IC11_9ACTN</name>
<gene>
    <name evidence="2" type="ORF">M1O15_15955</name>
</gene>
<sequence length="212" mass="23661">MLTDVFSVDLAKSLQAVDGWLSDYIRRPHPDLGRSGPVCPFVAPAQKAGALEIRVRLVGPTPSLTLVEEIIRCALDEFGELDWKSGNPHLRSLLLVLPDLSYAQLGLLDAAHTALKPESVRRGLMIGQFHERCTERGAHNPEFEVSWAPVPMVAVRSMAIHDVLFLADRREWFEEYASRFGVRYRESGHGVDPVLTRVYERARAAYGTEGTP</sequence>
<keyword evidence="3" id="KW-1185">Reference proteome</keyword>
<protein>
    <recommendedName>
        <fullName evidence="1">DUF6875 domain-containing protein</fullName>
    </recommendedName>
</protein>
<dbReference type="InterPro" id="IPR049240">
    <property type="entry name" value="DUF6875"/>
</dbReference>
<evidence type="ECO:0000259" key="1">
    <source>
        <dbReference type="Pfam" id="PF21780"/>
    </source>
</evidence>
<accession>A0ABT0IC11</accession>
<dbReference type="EMBL" id="JALPTH010000014">
    <property type="protein sequence ID" value="MCK8678859.1"/>
    <property type="molecule type" value="Genomic_DNA"/>
</dbReference>
<dbReference type="Pfam" id="PF21780">
    <property type="entry name" value="DUF6875"/>
    <property type="match status" value="1"/>
</dbReference>
<organism evidence="2 3">
    <name type="scientific">Streptomyces lichenis</name>
    <dbReference type="NCBI Taxonomy" id="2306967"/>
    <lineage>
        <taxon>Bacteria</taxon>
        <taxon>Bacillati</taxon>
        <taxon>Actinomycetota</taxon>
        <taxon>Actinomycetes</taxon>
        <taxon>Kitasatosporales</taxon>
        <taxon>Streptomycetaceae</taxon>
        <taxon>Streptomyces</taxon>
    </lineage>
</organism>
<proteinExistence type="predicted"/>
<feature type="domain" description="DUF6875" evidence="1">
    <location>
        <begin position="15"/>
        <end position="186"/>
    </location>
</feature>
<evidence type="ECO:0000313" key="3">
    <source>
        <dbReference type="Proteomes" id="UP001522868"/>
    </source>
</evidence>
<dbReference type="Proteomes" id="UP001522868">
    <property type="component" value="Unassembled WGS sequence"/>
</dbReference>
<dbReference type="RefSeq" id="WP_248634508.1">
    <property type="nucleotide sequence ID" value="NZ_JALPTH010000014.1"/>
</dbReference>